<keyword evidence="1" id="KW-0053">Apoptosis</keyword>
<dbReference type="Pfam" id="PF01335">
    <property type="entry name" value="DED"/>
    <property type="match status" value="1"/>
</dbReference>
<name>A0ABP0GQ00_CLALP</name>
<dbReference type="Gene3D" id="1.10.533.10">
    <property type="entry name" value="Death Domain, Fas"/>
    <property type="match status" value="2"/>
</dbReference>
<evidence type="ECO:0000259" key="4">
    <source>
        <dbReference type="PROSITE" id="PS50168"/>
    </source>
</evidence>
<evidence type="ECO:0000313" key="6">
    <source>
        <dbReference type="Proteomes" id="UP001642483"/>
    </source>
</evidence>
<evidence type="ECO:0000256" key="2">
    <source>
        <dbReference type="SAM" id="MobiDB-lite"/>
    </source>
</evidence>
<feature type="domain" description="Death" evidence="3">
    <location>
        <begin position="176"/>
        <end position="259"/>
    </location>
</feature>
<dbReference type="InterPro" id="IPR001875">
    <property type="entry name" value="DED_dom"/>
</dbReference>
<organism evidence="5 6">
    <name type="scientific">Clavelina lepadiformis</name>
    <name type="common">Light-bulb sea squirt</name>
    <name type="synonym">Ascidia lepadiformis</name>
    <dbReference type="NCBI Taxonomy" id="159417"/>
    <lineage>
        <taxon>Eukaryota</taxon>
        <taxon>Metazoa</taxon>
        <taxon>Chordata</taxon>
        <taxon>Tunicata</taxon>
        <taxon>Ascidiacea</taxon>
        <taxon>Aplousobranchia</taxon>
        <taxon>Clavelinidae</taxon>
        <taxon>Clavelina</taxon>
    </lineage>
</organism>
<accession>A0ABP0GQ00</accession>
<comment type="caution">
    <text evidence="5">The sequence shown here is derived from an EMBL/GenBank/DDBJ whole genome shotgun (WGS) entry which is preliminary data.</text>
</comment>
<dbReference type="CDD" id="cd01670">
    <property type="entry name" value="Death"/>
    <property type="match status" value="1"/>
</dbReference>
<dbReference type="PANTHER" id="PTHR48169:SF7">
    <property type="entry name" value="CASPASE 10"/>
    <property type="match status" value="1"/>
</dbReference>
<dbReference type="SMART" id="SM00031">
    <property type="entry name" value="DED"/>
    <property type="match status" value="1"/>
</dbReference>
<gene>
    <name evidence="5" type="ORF">CVLEPA_LOCUS27128</name>
</gene>
<feature type="region of interest" description="Disordered" evidence="2">
    <location>
        <begin position="94"/>
        <end position="128"/>
    </location>
</feature>
<protein>
    <recommendedName>
        <fullName evidence="7">Death domain-containing protein</fullName>
    </recommendedName>
</protein>
<dbReference type="PROSITE" id="PS50017">
    <property type="entry name" value="DEATH_DOMAIN"/>
    <property type="match status" value="1"/>
</dbReference>
<evidence type="ECO:0000259" key="3">
    <source>
        <dbReference type="PROSITE" id="PS50017"/>
    </source>
</evidence>
<dbReference type="PANTHER" id="PTHR48169">
    <property type="entry name" value="DED DOMAIN-CONTAINING PROTEIN"/>
    <property type="match status" value="1"/>
</dbReference>
<evidence type="ECO:0000313" key="5">
    <source>
        <dbReference type="EMBL" id="CAK8693834.1"/>
    </source>
</evidence>
<evidence type="ECO:0000256" key="1">
    <source>
        <dbReference type="ARBA" id="ARBA00022703"/>
    </source>
</evidence>
<dbReference type="CDD" id="cd08336">
    <property type="entry name" value="DED_FADD"/>
    <property type="match status" value="1"/>
</dbReference>
<reference evidence="5 6" key="1">
    <citation type="submission" date="2024-02" db="EMBL/GenBank/DDBJ databases">
        <authorList>
            <person name="Daric V."/>
            <person name="Darras S."/>
        </authorList>
    </citation>
    <scope>NUCLEOTIDE SEQUENCE [LARGE SCALE GENOMIC DNA]</scope>
</reference>
<dbReference type="PROSITE" id="PS50168">
    <property type="entry name" value="DED"/>
    <property type="match status" value="1"/>
</dbReference>
<dbReference type="SUPFAM" id="SSF47986">
    <property type="entry name" value="DEATH domain"/>
    <property type="match status" value="2"/>
</dbReference>
<dbReference type="InterPro" id="IPR011029">
    <property type="entry name" value="DEATH-like_dom_sf"/>
</dbReference>
<keyword evidence="6" id="KW-1185">Reference proteome</keyword>
<feature type="domain" description="DED" evidence="4">
    <location>
        <begin position="11"/>
        <end position="89"/>
    </location>
</feature>
<sequence>MNCEPSARQDEFRVLITKISQRLEPDRLPEVKFQCSDHIGRGKMEKIGSFIELFTVLEERDVISFDNVAFLMRCLSNIYRKDLEKLVRQYQNSWSSPQSPMTSQQNYPQPRAFSNLTSDGNTRKNLSASKGQTECELSLLEVAPEMKGDMAQPFATSGYVLEPIRTRTTRPLPQLTLDMISFVASKLSYNWQATLRFLGITDEIIDSATLNWPQDFRRQIKECLEYWARTGGQVTRDTLIEATRMTGRNDIAEQLDSFS</sequence>
<dbReference type="EMBL" id="CAWYQH010000141">
    <property type="protein sequence ID" value="CAK8693834.1"/>
    <property type="molecule type" value="Genomic_DNA"/>
</dbReference>
<proteinExistence type="predicted"/>
<dbReference type="Proteomes" id="UP001642483">
    <property type="component" value="Unassembled WGS sequence"/>
</dbReference>
<dbReference type="Pfam" id="PF00531">
    <property type="entry name" value="Death"/>
    <property type="match status" value="1"/>
</dbReference>
<evidence type="ECO:0008006" key="7">
    <source>
        <dbReference type="Google" id="ProtNLM"/>
    </source>
</evidence>
<dbReference type="InterPro" id="IPR000488">
    <property type="entry name" value="Death_dom"/>
</dbReference>